<accession>A0AAD3DHM8</accession>
<protein>
    <submittedName>
        <fullName evidence="3">Uncharacterized protein</fullName>
    </submittedName>
</protein>
<feature type="region of interest" description="Disordered" evidence="1">
    <location>
        <begin position="216"/>
        <end position="282"/>
    </location>
</feature>
<feature type="region of interest" description="Disordered" evidence="1">
    <location>
        <begin position="328"/>
        <end position="350"/>
    </location>
</feature>
<name>A0AAD3DHM8_9CHLO</name>
<proteinExistence type="predicted"/>
<gene>
    <name evidence="3" type="ORF">Agub_g1482</name>
</gene>
<sequence>VPRQEEALARVLGACILVVGICSFTVVILLIQQFQRANAIRDTPGVVAVSSCQACTPTESIAQCQLSKGGSLRQRPERDHAHRAAHGSMPNRQSFQADHVSPLQPIPSIDNGCTVSAPKQRVSAVNSAKSSIPPEVLLATGPSPAAMDRTFSSCRQSISSTASDRALATGSREVDLSLLSRIDQALSSGVMRPDQASQLLKSFGCDLEELLKEELEGKASSRSSSSIPFPGASRLHSGPASGHLDSPDLGNRGCEGSGSRGGSMANSRGIVGSLSPSSNSDNIARRRDLRYFSYNGKDPQEARDLRFYNRYDTDLMLTSSPRSAYASASQSAAVGGGGNTSNTTTSRPPSTGQLALDDALLLKIDQALTSGVMRPDQATQLLKSYGCDLEDLLEEDFGEAGLRRSDNGAVEP</sequence>
<organism evidence="3 4">
    <name type="scientific">Astrephomene gubernaculifera</name>
    <dbReference type="NCBI Taxonomy" id="47775"/>
    <lineage>
        <taxon>Eukaryota</taxon>
        <taxon>Viridiplantae</taxon>
        <taxon>Chlorophyta</taxon>
        <taxon>core chlorophytes</taxon>
        <taxon>Chlorophyceae</taxon>
        <taxon>CS clade</taxon>
        <taxon>Chlamydomonadales</taxon>
        <taxon>Astrephomenaceae</taxon>
        <taxon>Astrephomene</taxon>
    </lineage>
</organism>
<evidence type="ECO:0000256" key="1">
    <source>
        <dbReference type="SAM" id="MobiDB-lite"/>
    </source>
</evidence>
<feature type="transmembrane region" description="Helical" evidence="2">
    <location>
        <begin position="7"/>
        <end position="31"/>
    </location>
</feature>
<keyword evidence="2" id="KW-0472">Membrane</keyword>
<dbReference type="EMBL" id="BMAR01000001">
    <property type="protein sequence ID" value="GFR40838.1"/>
    <property type="molecule type" value="Genomic_DNA"/>
</dbReference>
<evidence type="ECO:0000313" key="4">
    <source>
        <dbReference type="Proteomes" id="UP001054857"/>
    </source>
</evidence>
<evidence type="ECO:0000313" key="3">
    <source>
        <dbReference type="EMBL" id="GFR40838.1"/>
    </source>
</evidence>
<keyword evidence="2" id="KW-1133">Transmembrane helix</keyword>
<dbReference type="Proteomes" id="UP001054857">
    <property type="component" value="Unassembled WGS sequence"/>
</dbReference>
<comment type="caution">
    <text evidence="3">The sequence shown here is derived from an EMBL/GenBank/DDBJ whole genome shotgun (WGS) entry which is preliminary data.</text>
</comment>
<keyword evidence="4" id="KW-1185">Reference proteome</keyword>
<dbReference type="AlphaFoldDB" id="A0AAD3DHM8"/>
<evidence type="ECO:0000256" key="2">
    <source>
        <dbReference type="SAM" id="Phobius"/>
    </source>
</evidence>
<feature type="compositionally biased region" description="Low complexity" evidence="1">
    <location>
        <begin position="340"/>
        <end position="350"/>
    </location>
</feature>
<feature type="region of interest" description="Disordered" evidence="1">
    <location>
        <begin position="66"/>
        <end position="96"/>
    </location>
</feature>
<keyword evidence="2" id="KW-0812">Transmembrane</keyword>
<feature type="non-terminal residue" evidence="3">
    <location>
        <position position="1"/>
    </location>
</feature>
<reference evidence="3 4" key="1">
    <citation type="journal article" date="2021" name="Sci. Rep.">
        <title>Genome sequencing of the multicellular alga Astrephomene provides insights into convergent evolution of germ-soma differentiation.</title>
        <authorList>
            <person name="Yamashita S."/>
            <person name="Yamamoto K."/>
            <person name="Matsuzaki R."/>
            <person name="Suzuki S."/>
            <person name="Yamaguchi H."/>
            <person name="Hirooka S."/>
            <person name="Minakuchi Y."/>
            <person name="Miyagishima S."/>
            <person name="Kawachi M."/>
            <person name="Toyoda A."/>
            <person name="Nozaki H."/>
        </authorList>
    </citation>
    <scope>NUCLEOTIDE SEQUENCE [LARGE SCALE GENOMIC DNA]</scope>
    <source>
        <strain evidence="3 4">NIES-4017</strain>
    </source>
</reference>